<sequence length="193" mass="22381">MSQSTGAGFKKMFGMEELEYEEIELNEYQEAWNSEWLMESLSALSDNHLSKYRRFAKTKKKDSVIFFNFDGLHGTRRNSSNIVNRWTPPPSSVSESRSDANRSTEGKRICIRYGYFIHRYFTRRNFIHNYITGKPTPAFKREVTDSVFTSTSRPSTTLKYGQDSTDDSILTGDFDVPGDDSGWKDVLADYDYY</sequence>
<accession>T1IQ62</accession>
<evidence type="ECO:0000313" key="2">
    <source>
        <dbReference type="EnsemblMetazoa" id="SMAR003170-PA"/>
    </source>
</evidence>
<dbReference type="Proteomes" id="UP000014500">
    <property type="component" value="Unassembled WGS sequence"/>
</dbReference>
<organism evidence="2 3">
    <name type="scientific">Strigamia maritima</name>
    <name type="common">European centipede</name>
    <name type="synonym">Geophilus maritimus</name>
    <dbReference type="NCBI Taxonomy" id="126957"/>
    <lineage>
        <taxon>Eukaryota</taxon>
        <taxon>Metazoa</taxon>
        <taxon>Ecdysozoa</taxon>
        <taxon>Arthropoda</taxon>
        <taxon>Myriapoda</taxon>
        <taxon>Chilopoda</taxon>
        <taxon>Pleurostigmophora</taxon>
        <taxon>Geophilomorpha</taxon>
        <taxon>Linotaeniidae</taxon>
        <taxon>Strigamia</taxon>
    </lineage>
</organism>
<evidence type="ECO:0000313" key="3">
    <source>
        <dbReference type="Proteomes" id="UP000014500"/>
    </source>
</evidence>
<evidence type="ECO:0000256" key="1">
    <source>
        <dbReference type="SAM" id="MobiDB-lite"/>
    </source>
</evidence>
<reference evidence="2" key="2">
    <citation type="submission" date="2015-02" db="UniProtKB">
        <authorList>
            <consortium name="EnsemblMetazoa"/>
        </authorList>
    </citation>
    <scope>IDENTIFICATION</scope>
</reference>
<proteinExistence type="predicted"/>
<dbReference type="AlphaFoldDB" id="T1IQ62"/>
<dbReference type="EnsemblMetazoa" id="SMAR003170-RA">
    <property type="protein sequence ID" value="SMAR003170-PA"/>
    <property type="gene ID" value="SMAR003170"/>
</dbReference>
<feature type="region of interest" description="Disordered" evidence="1">
    <location>
        <begin position="78"/>
        <end position="100"/>
    </location>
</feature>
<keyword evidence="3" id="KW-1185">Reference proteome</keyword>
<protein>
    <submittedName>
        <fullName evidence="2">Uncharacterized protein</fullName>
    </submittedName>
</protein>
<reference evidence="3" key="1">
    <citation type="submission" date="2011-05" db="EMBL/GenBank/DDBJ databases">
        <authorList>
            <person name="Richards S.R."/>
            <person name="Qu J."/>
            <person name="Jiang H."/>
            <person name="Jhangiani S.N."/>
            <person name="Agravi P."/>
            <person name="Goodspeed R."/>
            <person name="Gross S."/>
            <person name="Mandapat C."/>
            <person name="Jackson L."/>
            <person name="Mathew T."/>
            <person name="Pu L."/>
            <person name="Thornton R."/>
            <person name="Saada N."/>
            <person name="Wilczek-Boney K.B."/>
            <person name="Lee S."/>
            <person name="Kovar C."/>
            <person name="Wu Y."/>
            <person name="Scherer S.E."/>
            <person name="Worley K.C."/>
            <person name="Muzny D.M."/>
            <person name="Gibbs R."/>
        </authorList>
    </citation>
    <scope>NUCLEOTIDE SEQUENCE</scope>
    <source>
        <strain evidence="3">Brora</strain>
    </source>
</reference>
<name>T1IQ62_STRMM</name>
<dbReference type="HOGENOM" id="CLU_1410455_0_0_1"/>
<dbReference type="EMBL" id="JH431287">
    <property type="status" value="NOT_ANNOTATED_CDS"/>
    <property type="molecule type" value="Genomic_DNA"/>
</dbReference>